<evidence type="ECO:0000256" key="2">
    <source>
        <dbReference type="SAM" id="Phobius"/>
    </source>
</evidence>
<evidence type="ECO:0000313" key="6">
    <source>
        <dbReference type="Proteomes" id="UP000464330"/>
    </source>
</evidence>
<reference evidence="5" key="1">
    <citation type="submission" date="2017-02" db="EMBL/GenBank/DDBJ databases">
        <title>Delineation of Paenibacillus larvae strains originating from foulbrood outbreaks.</title>
        <authorList>
            <person name="Beims H."/>
            <person name="Bunk B."/>
            <person name="Sproeer C."/>
            <person name="Mohr K.I."/>
            <person name="Pradella S."/>
            <person name="Guenther G."/>
            <person name="Rohde M."/>
            <person name="von der Ohe W."/>
            <person name="Steinert M."/>
        </authorList>
    </citation>
    <scope>NUCLEOTIDE SEQUENCE [LARGE SCALE GENOMIC DNA]</scope>
    <source>
        <strain evidence="5">Eric_III</strain>
    </source>
</reference>
<accession>A0A8B6WWS3</accession>
<sequence>MNGISSLLLILLSFIPGLGHLYLKRYIRAFFYAGGFFGPLGLLFLAIISHSHISDTIAVFLLFCAAFIWFINLIDMVITIATRPAARPYTPPGISPEGYPYEENWQQIDAEKNKIVALSIIPGLGHFHLGLMYRGLTALVLFFGASGIIFFLAIITRREGFLAFLVVLPVIWFYVLFDAIHQYKRKQAGEELIDRTFMDDFHDNNYTGKKNRTIATVLAIFPGAGHMYLGLQKRGFQLMVAFLITIYTLDVMRLSLFLFLVPILWFFSFFDALQNISKMEYEVLQDRPVFGDWQRYNKIIGLFLIFVALYNVVMGPIFYVVLNKFFPETENWFYYLQSYIQTLTVTLVLIIVGLVLLFKSKKKEPPEDLDSNFPPFDSYDEVKPPSSYSIDQIPFFKEDDPLFKEDEGKKKETDKQQPTSNELPNKNSDLS</sequence>
<feature type="compositionally biased region" description="Basic and acidic residues" evidence="1">
    <location>
        <begin position="396"/>
        <end position="415"/>
    </location>
</feature>
<gene>
    <name evidence="3" type="ORF">ERICIII_00021</name>
    <name evidence="4" type="ORF">ERICV_00021</name>
</gene>
<feature type="transmembrane region" description="Helical" evidence="2">
    <location>
        <begin position="213"/>
        <end position="231"/>
    </location>
</feature>
<protein>
    <recommendedName>
        <fullName evidence="7">Multi-TM2 domain-containing protein</fullName>
    </recommendedName>
</protein>
<evidence type="ECO:0000313" key="5">
    <source>
        <dbReference type="Proteomes" id="UP000239833"/>
    </source>
</evidence>
<evidence type="ECO:0000256" key="1">
    <source>
        <dbReference type="SAM" id="MobiDB-lite"/>
    </source>
</evidence>
<keyword evidence="2" id="KW-0472">Membrane</keyword>
<reference evidence="3 6" key="2">
    <citation type="journal article" date="2020" name="Int. J. Med. Microbiol.">
        <title>Discovery of Paenibacillus larvae ERIC V: Phenotypic and genomic comparison to genotypes ERIC I-IV reveal different inventories of virulence factors which correlate with epidemiological prevalences of American Foulbrood.</title>
        <authorList>
            <person name="Beims H."/>
            <person name="Bunk B."/>
            <person name="Erler S."/>
            <person name="Mohr K.I."/>
            <person name="Sproer C."/>
            <person name="Pradella S."/>
            <person name="Gunther G."/>
            <person name="Rohde M."/>
            <person name="von der Ohe W."/>
            <person name="Steinert M."/>
        </authorList>
    </citation>
    <scope>NUCLEOTIDE SEQUENCE</scope>
    <source>
        <strain evidence="3">Eric_III</strain>
        <strain evidence="4">Eric_V</strain>
    </source>
</reference>
<accession>A0A6C0QKQ1</accession>
<evidence type="ECO:0008006" key="7">
    <source>
        <dbReference type="Google" id="ProtNLM"/>
    </source>
</evidence>
<feature type="transmembrane region" description="Helical" evidence="2">
    <location>
        <begin position="251"/>
        <end position="270"/>
    </location>
</feature>
<evidence type="ECO:0000313" key="4">
    <source>
        <dbReference type="EMBL" id="QHZ49257.1"/>
    </source>
</evidence>
<dbReference type="EMBL" id="CP019717">
    <property type="protein sequence ID" value="QHZ49257.1"/>
    <property type="molecule type" value="Genomic_DNA"/>
</dbReference>
<feature type="compositionally biased region" description="Polar residues" evidence="1">
    <location>
        <begin position="416"/>
        <end position="431"/>
    </location>
</feature>
<feature type="transmembrane region" description="Helical" evidence="2">
    <location>
        <begin position="161"/>
        <end position="177"/>
    </location>
</feature>
<proteinExistence type="predicted"/>
<organism evidence="3 5">
    <name type="scientific">Paenibacillus larvae subsp. larvae</name>
    <dbReference type="NCBI Taxonomy" id="147375"/>
    <lineage>
        <taxon>Bacteria</taxon>
        <taxon>Bacillati</taxon>
        <taxon>Bacillota</taxon>
        <taxon>Bacilli</taxon>
        <taxon>Bacillales</taxon>
        <taxon>Paenibacillaceae</taxon>
        <taxon>Paenibacillus</taxon>
    </lineage>
</organism>
<feature type="transmembrane region" description="Helical" evidence="2">
    <location>
        <begin position="57"/>
        <end position="78"/>
    </location>
</feature>
<feature type="transmembrane region" description="Helical" evidence="2">
    <location>
        <begin position="6"/>
        <end position="23"/>
    </location>
</feature>
<keyword evidence="2" id="KW-0812">Transmembrane</keyword>
<dbReference type="GeneID" id="64216908"/>
<feature type="transmembrane region" description="Helical" evidence="2">
    <location>
        <begin position="136"/>
        <end position="155"/>
    </location>
</feature>
<dbReference type="Proteomes" id="UP000464330">
    <property type="component" value="Chromosome"/>
</dbReference>
<feature type="region of interest" description="Disordered" evidence="1">
    <location>
        <begin position="364"/>
        <end position="431"/>
    </location>
</feature>
<dbReference type="STRING" id="147375.BXP28_16840"/>
<name>A0A2L1TH84_9BACL</name>
<feature type="transmembrane region" description="Helical" evidence="2">
    <location>
        <begin position="299"/>
        <end position="322"/>
    </location>
</feature>
<dbReference type="AlphaFoldDB" id="A0A2L1TH84"/>
<feature type="transmembrane region" description="Helical" evidence="2">
    <location>
        <begin position="334"/>
        <end position="358"/>
    </location>
</feature>
<dbReference type="RefSeq" id="WP_023484062.1">
    <property type="nucleotide sequence ID" value="NZ_CP019651.1"/>
</dbReference>
<accession>A0A2L1TH84</accession>
<feature type="transmembrane region" description="Helical" evidence="2">
    <location>
        <begin position="30"/>
        <end position="51"/>
    </location>
</feature>
<dbReference type="Proteomes" id="UP000239833">
    <property type="component" value="Chromosome"/>
</dbReference>
<evidence type="ECO:0000313" key="3">
    <source>
        <dbReference type="EMBL" id="AVF24288.1"/>
    </source>
</evidence>
<keyword evidence="2" id="KW-1133">Transmembrane helix</keyword>
<dbReference type="EMBL" id="CP019655">
    <property type="protein sequence ID" value="AVF24288.1"/>
    <property type="molecule type" value="Genomic_DNA"/>
</dbReference>